<dbReference type="EMBL" id="MWML01000246">
    <property type="protein sequence ID" value="TCG04494.1"/>
    <property type="molecule type" value="Genomic_DNA"/>
</dbReference>
<dbReference type="AlphaFoldDB" id="A0A4R0X3Q3"/>
<gene>
    <name evidence="1" type="ORF">BZM27_40465</name>
</gene>
<protein>
    <submittedName>
        <fullName evidence="1">Uncharacterized protein</fullName>
    </submittedName>
</protein>
<accession>A0A4R0X3Q3</accession>
<reference evidence="1 2" key="1">
    <citation type="submission" date="2017-02" db="EMBL/GenBank/DDBJ databases">
        <title>Paraburkholderia sophoroidis sp. nov. and Paraburkholderia steynii sp. nov. rhizobial symbionts of the fynbos legume Hypocalyptus sophoroides.</title>
        <authorList>
            <person name="Steenkamp E.T."/>
            <person name="Beukes C.W."/>
            <person name="Van Zyl E."/>
            <person name="Avontuur J."/>
            <person name="Chan W.Y."/>
            <person name="Hassen A."/>
            <person name="Palmer M."/>
            <person name="Mthombeni L."/>
            <person name="Phalane F."/>
            <person name="Sereme K."/>
            <person name="Venter S.N."/>
        </authorList>
    </citation>
    <scope>NUCLEOTIDE SEQUENCE [LARGE SCALE GENOMIC DNA]</scope>
    <source>
        <strain evidence="1 2">HC1.1ba</strain>
    </source>
</reference>
<keyword evidence="2" id="KW-1185">Reference proteome</keyword>
<evidence type="ECO:0000313" key="2">
    <source>
        <dbReference type="Proteomes" id="UP000294200"/>
    </source>
</evidence>
<dbReference type="Proteomes" id="UP000294200">
    <property type="component" value="Unassembled WGS sequence"/>
</dbReference>
<name>A0A4R0X3Q3_9BURK</name>
<organism evidence="1 2">
    <name type="scientific">Paraburkholderia steynii</name>
    <dbReference type="NCBI Taxonomy" id="1245441"/>
    <lineage>
        <taxon>Bacteria</taxon>
        <taxon>Pseudomonadati</taxon>
        <taxon>Pseudomonadota</taxon>
        <taxon>Betaproteobacteria</taxon>
        <taxon>Burkholderiales</taxon>
        <taxon>Burkholderiaceae</taxon>
        <taxon>Paraburkholderia</taxon>
    </lineage>
</organism>
<comment type="caution">
    <text evidence="1">The sequence shown here is derived from an EMBL/GenBank/DDBJ whole genome shotgun (WGS) entry which is preliminary data.</text>
</comment>
<evidence type="ECO:0000313" key="1">
    <source>
        <dbReference type="EMBL" id="TCG04494.1"/>
    </source>
</evidence>
<proteinExistence type="predicted"/>
<sequence length="161" mass="17334">MPDVLDAIIEVTTTLPADSVVNVHFVAATHDLSTQVVKYIEGVFGYAPDLGLTYSGGPGANAGYSHELFNNRRVGYSSPAGLSLPDIGFGLGYPFDYSRLENPQIELDAFGKTILLREQGQVVRGIQLRADPETGVLLGKTDNALFMLSLGPPLVQHKVNF</sequence>